<dbReference type="PANTHER" id="PTHR10369">
    <property type="entry name" value="60S RIBOSOMAL PROTEIN L36A/L44"/>
    <property type="match status" value="1"/>
</dbReference>
<feature type="region of interest" description="Disordered" evidence="4">
    <location>
        <begin position="1"/>
        <end position="24"/>
    </location>
</feature>
<evidence type="ECO:0000313" key="6">
    <source>
        <dbReference type="Proteomes" id="UP000807115"/>
    </source>
</evidence>
<dbReference type="SUPFAM" id="SSF57829">
    <property type="entry name" value="Zn-binding ribosomal proteins"/>
    <property type="match status" value="1"/>
</dbReference>
<evidence type="ECO:0000313" key="5">
    <source>
        <dbReference type="EMBL" id="KAG0528807.1"/>
    </source>
</evidence>
<dbReference type="InterPro" id="IPR053708">
    <property type="entry name" value="Ribosomal_LSU_eL42"/>
</dbReference>
<evidence type="ECO:0000256" key="2">
    <source>
        <dbReference type="ARBA" id="ARBA00022980"/>
    </source>
</evidence>
<dbReference type="InterPro" id="IPR011332">
    <property type="entry name" value="Ribosomal_zn-bd"/>
</dbReference>
<evidence type="ECO:0000256" key="3">
    <source>
        <dbReference type="ARBA" id="ARBA00023274"/>
    </source>
</evidence>
<dbReference type="Gene3D" id="3.10.450.80">
    <property type="match status" value="1"/>
</dbReference>
<dbReference type="AlphaFoldDB" id="A0A921UE90"/>
<protein>
    <submittedName>
        <fullName evidence="5">Uncharacterized protein</fullName>
    </submittedName>
</protein>
<dbReference type="GO" id="GO:0005840">
    <property type="term" value="C:ribosome"/>
    <property type="evidence" value="ECO:0007669"/>
    <property type="project" value="UniProtKB-KW"/>
</dbReference>
<gene>
    <name evidence="5" type="ORF">BDA96_05G044600</name>
</gene>
<keyword evidence="2" id="KW-0689">Ribosomal protein</keyword>
<dbReference type="GO" id="GO:0006412">
    <property type="term" value="P:translation"/>
    <property type="evidence" value="ECO:0007669"/>
    <property type="project" value="InterPro"/>
</dbReference>
<reference evidence="5" key="1">
    <citation type="journal article" date="2019" name="BMC Genomics">
        <title>A new reference genome for Sorghum bicolor reveals high levels of sequence similarity between sweet and grain genotypes: implications for the genetics of sugar metabolism.</title>
        <authorList>
            <person name="Cooper E.A."/>
            <person name="Brenton Z.W."/>
            <person name="Flinn B.S."/>
            <person name="Jenkins J."/>
            <person name="Shu S."/>
            <person name="Flowers D."/>
            <person name="Luo F."/>
            <person name="Wang Y."/>
            <person name="Xia P."/>
            <person name="Barry K."/>
            <person name="Daum C."/>
            <person name="Lipzen A."/>
            <person name="Yoshinaga Y."/>
            <person name="Schmutz J."/>
            <person name="Saski C."/>
            <person name="Vermerris W."/>
            <person name="Kresovich S."/>
        </authorList>
    </citation>
    <scope>NUCLEOTIDE SEQUENCE</scope>
</reference>
<evidence type="ECO:0000256" key="4">
    <source>
        <dbReference type="SAM" id="MobiDB-lite"/>
    </source>
</evidence>
<evidence type="ECO:0000256" key="1">
    <source>
        <dbReference type="ARBA" id="ARBA00009364"/>
    </source>
</evidence>
<dbReference type="GO" id="GO:0003735">
    <property type="term" value="F:structural constituent of ribosome"/>
    <property type="evidence" value="ECO:0007669"/>
    <property type="project" value="InterPro"/>
</dbReference>
<accession>A0A921UE90</accession>
<organism evidence="5 6">
    <name type="scientific">Sorghum bicolor</name>
    <name type="common">Sorghum</name>
    <name type="synonym">Sorghum vulgare</name>
    <dbReference type="NCBI Taxonomy" id="4558"/>
    <lineage>
        <taxon>Eukaryota</taxon>
        <taxon>Viridiplantae</taxon>
        <taxon>Streptophyta</taxon>
        <taxon>Embryophyta</taxon>
        <taxon>Tracheophyta</taxon>
        <taxon>Spermatophyta</taxon>
        <taxon>Magnoliopsida</taxon>
        <taxon>Liliopsida</taxon>
        <taxon>Poales</taxon>
        <taxon>Poaceae</taxon>
        <taxon>PACMAD clade</taxon>
        <taxon>Panicoideae</taxon>
        <taxon>Andropogonodae</taxon>
        <taxon>Andropogoneae</taxon>
        <taxon>Sorghinae</taxon>
        <taxon>Sorghum</taxon>
    </lineage>
</organism>
<keyword evidence="3" id="KW-0687">Ribonucleoprotein</keyword>
<comment type="similarity">
    <text evidence="1">Belongs to the eukaryotic ribosomal protein eL42 family.</text>
</comment>
<name>A0A921UE90_SORBI</name>
<dbReference type="EMBL" id="CM027684">
    <property type="protein sequence ID" value="KAG0528807.1"/>
    <property type="molecule type" value="Genomic_DNA"/>
</dbReference>
<sequence>MPLRSSPWQQKAHTGTTATKPTCGISEKVNIPKTKKTYCKNNECWKHTLHKVTQCKKGDDSLSAQEIELQYLEETMRAHKSFYLEAVGLH</sequence>
<reference evidence="5" key="2">
    <citation type="submission" date="2020-10" db="EMBL/GenBank/DDBJ databases">
        <authorList>
            <person name="Cooper E.A."/>
            <person name="Brenton Z.W."/>
            <person name="Flinn B.S."/>
            <person name="Jenkins J."/>
            <person name="Shu S."/>
            <person name="Flowers D."/>
            <person name="Luo F."/>
            <person name="Wang Y."/>
            <person name="Xia P."/>
            <person name="Barry K."/>
            <person name="Daum C."/>
            <person name="Lipzen A."/>
            <person name="Yoshinaga Y."/>
            <person name="Schmutz J."/>
            <person name="Saski C."/>
            <person name="Vermerris W."/>
            <person name="Kresovich S."/>
        </authorList>
    </citation>
    <scope>NUCLEOTIDE SEQUENCE</scope>
</reference>
<feature type="compositionally biased region" description="Polar residues" evidence="4">
    <location>
        <begin position="1"/>
        <end position="20"/>
    </location>
</feature>
<dbReference type="GO" id="GO:1990904">
    <property type="term" value="C:ribonucleoprotein complex"/>
    <property type="evidence" value="ECO:0007669"/>
    <property type="project" value="UniProtKB-KW"/>
</dbReference>
<proteinExistence type="inferred from homology"/>
<dbReference type="InterPro" id="IPR000552">
    <property type="entry name" value="Ribosomal_eL44"/>
</dbReference>
<comment type="caution">
    <text evidence="5">The sequence shown here is derived from an EMBL/GenBank/DDBJ whole genome shotgun (WGS) entry which is preliminary data.</text>
</comment>
<dbReference type="Proteomes" id="UP000807115">
    <property type="component" value="Chromosome 5"/>
</dbReference>